<evidence type="ECO:0000256" key="10">
    <source>
        <dbReference type="RuleBase" id="RU000461"/>
    </source>
</evidence>
<evidence type="ECO:0000256" key="4">
    <source>
        <dbReference type="ARBA" id="ARBA00022617"/>
    </source>
</evidence>
<organism evidence="11 12">
    <name type="scientific">Aspergillus nomiae NRRL (strain ATCC 15546 / NRRL 13137 / CBS 260.88 / M93)</name>
    <dbReference type="NCBI Taxonomy" id="1509407"/>
    <lineage>
        <taxon>Eukaryota</taxon>
        <taxon>Fungi</taxon>
        <taxon>Dikarya</taxon>
        <taxon>Ascomycota</taxon>
        <taxon>Pezizomycotina</taxon>
        <taxon>Eurotiomycetes</taxon>
        <taxon>Eurotiomycetidae</taxon>
        <taxon>Eurotiales</taxon>
        <taxon>Aspergillaceae</taxon>
        <taxon>Aspergillus</taxon>
        <taxon>Aspergillus subgen. Circumdati</taxon>
    </lineage>
</organism>
<feature type="binding site" description="axial binding residue" evidence="9">
    <location>
        <position position="469"/>
    </location>
    <ligand>
        <name>heme</name>
        <dbReference type="ChEBI" id="CHEBI:30413"/>
    </ligand>
    <ligandPart>
        <name>Fe</name>
        <dbReference type="ChEBI" id="CHEBI:18248"/>
    </ligandPart>
</feature>
<gene>
    <name evidence="11" type="ORF">ANOM_009153</name>
</gene>
<dbReference type="STRING" id="1509407.A0A0L1IU77"/>
<evidence type="ECO:0000256" key="1">
    <source>
        <dbReference type="ARBA" id="ARBA00001971"/>
    </source>
</evidence>
<dbReference type="Gene3D" id="1.10.630.10">
    <property type="entry name" value="Cytochrome P450"/>
    <property type="match status" value="1"/>
</dbReference>
<comment type="similarity">
    <text evidence="3 10">Belongs to the cytochrome P450 family.</text>
</comment>
<dbReference type="PANTHER" id="PTHR24305:SF175">
    <property type="entry name" value="CYTOCHROME P450 MONOOXYGENASE PKFB"/>
    <property type="match status" value="1"/>
</dbReference>
<dbReference type="GeneID" id="26810957"/>
<dbReference type="GO" id="GO:0020037">
    <property type="term" value="F:heme binding"/>
    <property type="evidence" value="ECO:0007669"/>
    <property type="project" value="InterPro"/>
</dbReference>
<dbReference type="InterPro" id="IPR001128">
    <property type="entry name" value="Cyt_P450"/>
</dbReference>
<keyword evidence="12" id="KW-1185">Reference proteome</keyword>
<dbReference type="PRINTS" id="PR00385">
    <property type="entry name" value="P450"/>
</dbReference>
<dbReference type="GO" id="GO:0016705">
    <property type="term" value="F:oxidoreductase activity, acting on paired donors, with incorporation or reduction of molecular oxygen"/>
    <property type="evidence" value="ECO:0007669"/>
    <property type="project" value="InterPro"/>
</dbReference>
<sequence>MLIFLGLLCLYTGLYVARTYWRLRHFPGPLVARFTDLGRLWWVKTSRSHHHHMGLHRRYGHYVRLGPNMISISDPDAISLVYPIRPGIPKVSQTQDTWPIVSSDDICADVDGSVKSDFYRSMMPYTRKGRSLPLVFNTRDEALHKRLKTPIAHLYSLSNILTFETFVDQVLEILFRQLEERFVPGQVAFDLGNWLQYFAFDVMGTMSFSRRYGFLEKGRDDTGLLSAIWAFMKAAAPVTQMPWVDLVWNKNPVVALFRATPAQPILNVVLSRINERREELSNTMSTLEKVNEKDFLSRFMHIQSDSDAIPPWAVTAWSFSNVIAGSDTTAVAMKTLWHNLLLHPVTMHRLRKELVQAQQQSKLSTPFPAWSEISGLPYLNACVNEALRIHPPFCLPFERVVPAEGMTIGDHFFPGGTVIGMNPWVINRHRPTFGEDADAWRPERWLENPVRTRQMENALLSFGAGRRVCLGKNIALLELKKLTSALMLHYELEIVNPEKFQSQNFFFFKQEGLYAAVKRRSASSPELYPDDVIHH</sequence>
<comment type="cofactor">
    <cofactor evidence="1 9">
        <name>heme</name>
        <dbReference type="ChEBI" id="CHEBI:30413"/>
    </cofactor>
</comment>
<comment type="pathway">
    <text evidence="2">Secondary metabolite biosynthesis.</text>
</comment>
<evidence type="ECO:0000256" key="8">
    <source>
        <dbReference type="ARBA" id="ARBA00023033"/>
    </source>
</evidence>
<reference evidence="11 12" key="1">
    <citation type="submission" date="2014-06" db="EMBL/GenBank/DDBJ databases">
        <title>The Genome of the Aflatoxigenic Filamentous Fungus Aspergillus nomius.</title>
        <authorList>
            <person name="Moore M.G."/>
            <person name="Shannon B.M."/>
            <person name="Brian M.M."/>
        </authorList>
    </citation>
    <scope>NUCLEOTIDE SEQUENCE [LARGE SCALE GENOMIC DNA]</scope>
    <source>
        <strain evidence="11 12">NRRL 13137</strain>
    </source>
</reference>
<evidence type="ECO:0000256" key="7">
    <source>
        <dbReference type="ARBA" id="ARBA00023004"/>
    </source>
</evidence>
<keyword evidence="4 9" id="KW-0349">Heme</keyword>
<evidence type="ECO:0000256" key="9">
    <source>
        <dbReference type="PIRSR" id="PIRSR602403-1"/>
    </source>
</evidence>
<dbReference type="PANTHER" id="PTHR24305">
    <property type="entry name" value="CYTOCHROME P450"/>
    <property type="match status" value="1"/>
</dbReference>
<dbReference type="InterPro" id="IPR017972">
    <property type="entry name" value="Cyt_P450_CS"/>
</dbReference>
<keyword evidence="5 9" id="KW-0479">Metal-binding</keyword>
<dbReference type="InterPro" id="IPR002403">
    <property type="entry name" value="Cyt_P450_E_grp-IV"/>
</dbReference>
<accession>A0A0L1IU77</accession>
<evidence type="ECO:0000256" key="5">
    <source>
        <dbReference type="ARBA" id="ARBA00022723"/>
    </source>
</evidence>
<keyword evidence="6 10" id="KW-0560">Oxidoreductase</keyword>
<protein>
    <submittedName>
        <fullName evidence="11">Cytochrome P450</fullName>
    </submittedName>
</protein>
<dbReference type="GO" id="GO:0004497">
    <property type="term" value="F:monooxygenase activity"/>
    <property type="evidence" value="ECO:0007669"/>
    <property type="project" value="UniProtKB-KW"/>
</dbReference>
<dbReference type="InterPro" id="IPR036396">
    <property type="entry name" value="Cyt_P450_sf"/>
</dbReference>
<dbReference type="CDD" id="cd11060">
    <property type="entry name" value="CYP57A1-like"/>
    <property type="match status" value="1"/>
</dbReference>
<dbReference type="AlphaFoldDB" id="A0A0L1IU77"/>
<evidence type="ECO:0000256" key="2">
    <source>
        <dbReference type="ARBA" id="ARBA00005179"/>
    </source>
</evidence>
<dbReference type="SUPFAM" id="SSF48264">
    <property type="entry name" value="Cytochrome P450"/>
    <property type="match status" value="1"/>
</dbReference>
<dbReference type="OrthoDB" id="3934656at2759"/>
<dbReference type="PROSITE" id="PS00086">
    <property type="entry name" value="CYTOCHROME_P450"/>
    <property type="match status" value="1"/>
</dbReference>
<evidence type="ECO:0000256" key="3">
    <source>
        <dbReference type="ARBA" id="ARBA00010617"/>
    </source>
</evidence>
<keyword evidence="8 10" id="KW-0503">Monooxygenase</keyword>
<dbReference type="PRINTS" id="PR00465">
    <property type="entry name" value="EP450IV"/>
</dbReference>
<proteinExistence type="inferred from homology"/>
<dbReference type="Proteomes" id="UP000037505">
    <property type="component" value="Unassembled WGS sequence"/>
</dbReference>
<dbReference type="Pfam" id="PF00067">
    <property type="entry name" value="p450"/>
    <property type="match status" value="1"/>
</dbReference>
<comment type="caution">
    <text evidence="11">The sequence shown here is derived from an EMBL/GenBank/DDBJ whole genome shotgun (WGS) entry which is preliminary data.</text>
</comment>
<dbReference type="InterPro" id="IPR050121">
    <property type="entry name" value="Cytochrome_P450_monoxygenase"/>
</dbReference>
<evidence type="ECO:0000256" key="6">
    <source>
        <dbReference type="ARBA" id="ARBA00023002"/>
    </source>
</evidence>
<keyword evidence="7 9" id="KW-0408">Iron</keyword>
<name>A0A0L1IU77_ASPN3</name>
<dbReference type="GO" id="GO:0005506">
    <property type="term" value="F:iron ion binding"/>
    <property type="evidence" value="ECO:0007669"/>
    <property type="project" value="InterPro"/>
</dbReference>
<dbReference type="RefSeq" id="XP_015404044.1">
    <property type="nucleotide sequence ID" value="XM_015554409.1"/>
</dbReference>
<dbReference type="EMBL" id="JNOM01000290">
    <property type="protein sequence ID" value="KNG83121.1"/>
    <property type="molecule type" value="Genomic_DNA"/>
</dbReference>
<evidence type="ECO:0000313" key="12">
    <source>
        <dbReference type="Proteomes" id="UP000037505"/>
    </source>
</evidence>
<evidence type="ECO:0000313" key="11">
    <source>
        <dbReference type="EMBL" id="KNG83121.1"/>
    </source>
</evidence>